<evidence type="ECO:0000259" key="1">
    <source>
        <dbReference type="Pfam" id="PF00148"/>
    </source>
</evidence>
<dbReference type="InterPro" id="IPR049939">
    <property type="entry name" value="NifE-like"/>
</dbReference>
<feature type="domain" description="Nitrogenase/oxidoreductase component 1" evidence="1">
    <location>
        <begin position="33"/>
        <end position="268"/>
    </location>
</feature>
<comment type="caution">
    <text evidence="2">The sequence shown here is derived from an EMBL/GenBank/DDBJ whole genome shotgun (WGS) entry which is preliminary data.</text>
</comment>
<dbReference type="GO" id="GO:0016491">
    <property type="term" value="F:oxidoreductase activity"/>
    <property type="evidence" value="ECO:0007669"/>
    <property type="project" value="InterPro"/>
</dbReference>
<dbReference type="Gene3D" id="3.40.50.1980">
    <property type="entry name" value="Nitrogenase molybdenum iron protein domain"/>
    <property type="match status" value="2"/>
</dbReference>
<reference evidence="2" key="1">
    <citation type="journal article" date="2020" name="Appl. Environ. Microbiol.">
        <title>Medium-Chain Fatty Acid Synthesis by 'Candidatus Weimeria bifida' gen. nov., sp. nov., and 'Candidatus Pseudoramibacter fermentans' sp. nov.</title>
        <authorList>
            <person name="Scarborough M.J."/>
            <person name="Myers K.S."/>
            <person name="Donohue T.J."/>
            <person name="Noguera D.R."/>
        </authorList>
    </citation>
    <scope>NUCLEOTIDE SEQUENCE</scope>
    <source>
        <strain evidence="2">LCO1.1</strain>
    </source>
</reference>
<dbReference type="Pfam" id="PF00148">
    <property type="entry name" value="Oxidored_nitro"/>
    <property type="match status" value="1"/>
</dbReference>
<accession>A0A6N7IZC3</accession>
<organism evidence="2 3">
    <name type="scientific">Candidatus Weimeria bifida</name>
    <dbReference type="NCBI Taxonomy" id="2599074"/>
    <lineage>
        <taxon>Bacteria</taxon>
        <taxon>Bacillati</taxon>
        <taxon>Bacillota</taxon>
        <taxon>Clostridia</taxon>
        <taxon>Lachnospirales</taxon>
        <taxon>Lachnospiraceae</taxon>
        <taxon>Candidatus Weimeria</taxon>
    </lineage>
</organism>
<dbReference type="AlphaFoldDB" id="A0A6N7IZC3"/>
<keyword evidence="3" id="KW-1185">Reference proteome</keyword>
<dbReference type="Proteomes" id="UP000460257">
    <property type="component" value="Unassembled WGS sequence"/>
</dbReference>
<sequence length="404" mass="43688">MNDKIKKQVFTHIPVYSGDVSGAASALYEFGGLTVIHDPSGCNSTYNTFDELRWNKLESAIYISGLKESDAISGNDERLIEDIVSAIDGRSRRPKFIALCNSPVPDIIGTDFAAICRLLEKKTGIPAFYVRTNAMHDYTSGGANAFLTLAEKFLGGPDPSGTKSDQLDSVGRNQSGNCSLRVNLLGLTPFEYPFDAQIDGLYEIIKNAGFSVCANWGKGTADHPVTFDDVAMAATADVSLVLSSSGIKAAEFLHQKFGIPYVIGDPLASDEFASVIFNDLKAPFSMKVVKNSYLNILDDGKSDSTVFIGEPVTMGSEAAAYALSHGHASLVCTTEMTDSLVSENTSCPRGEAEIAESLMKANVIHGDPILKNATSHGKRGFDRRHQTWVDEPHLAMSGRMFFRK</sequence>
<dbReference type="InterPro" id="IPR000510">
    <property type="entry name" value="Nase/OxRdtase_comp1"/>
</dbReference>
<dbReference type="SUPFAM" id="SSF53807">
    <property type="entry name" value="Helical backbone' metal receptor"/>
    <property type="match status" value="1"/>
</dbReference>
<name>A0A6N7IZC3_9FIRM</name>
<protein>
    <recommendedName>
        <fullName evidence="1">Nitrogenase/oxidoreductase component 1 domain-containing protein</fullName>
    </recommendedName>
</protein>
<dbReference type="PANTHER" id="PTHR42956:SF1">
    <property type="entry name" value="NITROGENASE IRON-MOLYBDENUM COFACTOR BIOSYNTHESIS PROTEIN NIFE"/>
    <property type="match status" value="1"/>
</dbReference>
<evidence type="ECO:0000313" key="2">
    <source>
        <dbReference type="EMBL" id="MQN01280.1"/>
    </source>
</evidence>
<dbReference type="PANTHER" id="PTHR42956">
    <property type="entry name" value="NITROGENASE IRON-MOLYBDENUM COFACTOR BIOSYNTHESIS PROTEIN NIFE"/>
    <property type="match status" value="1"/>
</dbReference>
<gene>
    <name evidence="2" type="ORF">FRC54_04950</name>
</gene>
<proteinExistence type="predicted"/>
<evidence type="ECO:0000313" key="3">
    <source>
        <dbReference type="Proteomes" id="UP000460257"/>
    </source>
</evidence>
<dbReference type="EMBL" id="VOGC01000004">
    <property type="protein sequence ID" value="MQN01280.1"/>
    <property type="molecule type" value="Genomic_DNA"/>
</dbReference>